<dbReference type="InterPro" id="IPR003692">
    <property type="entry name" value="Hydantoinase_B"/>
</dbReference>
<dbReference type="InterPro" id="IPR045079">
    <property type="entry name" value="Oxoprolinase-like"/>
</dbReference>
<dbReference type="Pfam" id="PF01968">
    <property type="entry name" value="Hydantoinase_A"/>
    <property type="match status" value="1"/>
</dbReference>
<protein>
    <recommendedName>
        <fullName evidence="7">5-oxoprolinase</fullName>
    </recommendedName>
</protein>
<evidence type="ECO:0000259" key="5">
    <source>
        <dbReference type="Pfam" id="PF19278"/>
    </source>
</evidence>
<dbReference type="GO" id="GO:0006749">
    <property type="term" value="P:glutathione metabolic process"/>
    <property type="evidence" value="ECO:0007669"/>
    <property type="project" value="TreeGrafter"/>
</dbReference>
<dbReference type="PANTHER" id="PTHR11365">
    <property type="entry name" value="5-OXOPROLINASE RELATED"/>
    <property type="match status" value="1"/>
</dbReference>
<dbReference type="GO" id="GO:0005829">
    <property type="term" value="C:cytosol"/>
    <property type="evidence" value="ECO:0007669"/>
    <property type="project" value="TreeGrafter"/>
</dbReference>
<dbReference type="GO" id="GO:0017168">
    <property type="term" value="F:5-oxoprolinase (ATP-hydrolyzing) activity"/>
    <property type="evidence" value="ECO:0007669"/>
    <property type="project" value="TreeGrafter"/>
</dbReference>
<dbReference type="Pfam" id="PF05378">
    <property type="entry name" value="Hydant_A_N"/>
    <property type="match status" value="1"/>
</dbReference>
<name>A0A381T4C0_9ZZZZ</name>
<accession>A0A381T4C0</accession>
<feature type="domain" description="Hydantoinase B/oxoprolinase" evidence="3">
    <location>
        <begin position="794"/>
        <end position="1342"/>
    </location>
</feature>
<dbReference type="Pfam" id="PF02538">
    <property type="entry name" value="Hydantoinase_B"/>
    <property type="match status" value="1"/>
</dbReference>
<feature type="domain" description="Hydantoinase/oxoprolinase N-terminal" evidence="4">
    <location>
        <begin position="7"/>
        <end position="222"/>
    </location>
</feature>
<dbReference type="PANTHER" id="PTHR11365:SF2">
    <property type="entry name" value="5-OXOPROLINASE"/>
    <property type="match status" value="1"/>
</dbReference>
<dbReference type="Pfam" id="PF19278">
    <property type="entry name" value="Hydant_A_C"/>
    <property type="match status" value="1"/>
</dbReference>
<feature type="domain" description="Hydantoinase A/oxoprolinase" evidence="2">
    <location>
        <begin position="241"/>
        <end position="553"/>
    </location>
</feature>
<evidence type="ECO:0000313" key="6">
    <source>
        <dbReference type="EMBL" id="SVA10599.1"/>
    </source>
</evidence>
<dbReference type="InterPro" id="IPR008040">
    <property type="entry name" value="Hydant_A_N"/>
</dbReference>
<evidence type="ECO:0008006" key="7">
    <source>
        <dbReference type="Google" id="ProtNLM"/>
    </source>
</evidence>
<evidence type="ECO:0000256" key="1">
    <source>
        <dbReference type="ARBA" id="ARBA00010403"/>
    </source>
</evidence>
<comment type="similarity">
    <text evidence="1">Belongs to the oxoprolinase family.</text>
</comment>
<gene>
    <name evidence="6" type="ORF">METZ01_LOCUS63453</name>
</gene>
<feature type="domain" description="Acetophenone carboxylase-like C-terminal" evidence="5">
    <location>
        <begin position="687"/>
        <end position="772"/>
    </location>
</feature>
<dbReference type="InterPro" id="IPR049517">
    <property type="entry name" value="ACX-like_C"/>
</dbReference>
<dbReference type="EMBL" id="UINC01003950">
    <property type="protein sequence ID" value="SVA10599.1"/>
    <property type="molecule type" value="Genomic_DNA"/>
</dbReference>
<evidence type="ECO:0000259" key="3">
    <source>
        <dbReference type="Pfam" id="PF02538"/>
    </source>
</evidence>
<dbReference type="InterPro" id="IPR002821">
    <property type="entry name" value="Hydantoinase_A"/>
</dbReference>
<sequence>MTAPSFRFSIDRGGTFTDVYAEVPGEPGFRVVKLLSEDPQNYPDAPREGIRRILESVTGKHIPKASGGGSTTFSSENIEWIRMGTTVATNALLERKGARTVLVTTKGFRDLLQIGNQSRPKIFDLEIRKLDLLYEEVIEVDERVRIFRETVKGSSRNAPASIVEGTTGEKFEVLSKPNLKEVSRQLEAVFKTGIRAVAVVFLHAYAFQEHERQIGELARKIGYEQISLSHQVMPMVKMVARGDTTTVDAYLTPHIRNYLESFRSGFSDNLENSQLLFMQSDGGLTDSENFKGSNAILSGPAGGVVGYAMTSSLTNEDMEISNSNQQQPKTGRRFPVIGFDMGGTSTDVSRYGDDYELVHETETAGVRIQAPQMYIKTVAAGGGSRLFFRNGLFEVGPESAGAHPGPVCYRKGGHLAVTDANLVLGRLHPEYFPKIFGSNENEALDIEASRFAFEKLTAEINNYSKKRQLPEMSVEEVALGFLRVANEVMVRPIREISVMRGFDIKEHALACFGGAGGQHACAIARELGISKIFIHRFAGILSAYGMGLADIVVEIQEPSVLVLAESSQDKSLKILLKKLDKLAENARKDLVEQGYKPEQIEIKRYLNLRYQGTDTALMVPEPDPKINYDTGITNCGLGIAESSPELQKNVQQSPSELPIPDFIGAFRETYRREFGFDLTGREIIVDDLRVRAVAKSPGLQQFTIAENSTDSQGRDEVPASKQTRCYFSGGWFDTPIYHLEKLGAGLCLQGPAILMQDTSTILVEPGCSAEITEYGDVVLSVKTKTYREIGTQADPVQVSIFGNLFMSIAEQMGRTLQRTAISTNIKERLDFSCAIFDETGGLVANAPHLPVHLGAMSEAVRQQVKLQENNLQEGDVLLTNHPIAGGSHLPDITVITPVWKKVSKFQSFKVSEKAEKLKEEKIIFYIASRAHHADIGGISPGSMPPFSRELKEEGACIKTFKVVENGIFNEDGITELLQAPGKIERNPGEPAISGTRLLSDNLSDLKAQVAANQRGIDLLLEMVEHYSSEDVPGLPIVQAYMHHIQNNAEEAVRNMLKELSEREGLAEVDTVAAKDYLDDGSEIVLHLTIDRRDGSAIFDFTGTGPELWGNLNAPRAVTHSAILYSLRCLIDQEIPLNQGCLNPIEVIIEDGSLLAPSENAAVVGGNVLTSQRITDVILKAFRACAASQGCMNNFTFGNENFGYYETIGGGAGAGPNWHGQSGVHTHMTNTRITDPEILERRYPVMLREFSIRKDSGGSGKFKGGNGLIREVEFLEPLNTAILSERRVHQPYGLNGGGPGKSGLNLFIRKDGSKLHLGGKNEIIAEAGDRIRIETPGGGGYGKVGT</sequence>
<organism evidence="6">
    <name type="scientific">marine metagenome</name>
    <dbReference type="NCBI Taxonomy" id="408172"/>
    <lineage>
        <taxon>unclassified sequences</taxon>
        <taxon>metagenomes</taxon>
        <taxon>ecological metagenomes</taxon>
    </lineage>
</organism>
<proteinExistence type="inferred from homology"/>
<evidence type="ECO:0000259" key="4">
    <source>
        <dbReference type="Pfam" id="PF05378"/>
    </source>
</evidence>
<reference evidence="6" key="1">
    <citation type="submission" date="2018-05" db="EMBL/GenBank/DDBJ databases">
        <authorList>
            <person name="Lanie J.A."/>
            <person name="Ng W.-L."/>
            <person name="Kazmierczak K.M."/>
            <person name="Andrzejewski T.M."/>
            <person name="Davidsen T.M."/>
            <person name="Wayne K.J."/>
            <person name="Tettelin H."/>
            <person name="Glass J.I."/>
            <person name="Rusch D."/>
            <person name="Podicherti R."/>
            <person name="Tsui H.-C.T."/>
            <person name="Winkler M.E."/>
        </authorList>
    </citation>
    <scope>NUCLEOTIDE SEQUENCE</scope>
</reference>
<evidence type="ECO:0000259" key="2">
    <source>
        <dbReference type="Pfam" id="PF01968"/>
    </source>
</evidence>